<feature type="region of interest" description="Disordered" evidence="8">
    <location>
        <begin position="129"/>
        <end position="174"/>
    </location>
</feature>
<evidence type="ECO:0000313" key="10">
    <source>
        <dbReference type="EMBL" id="QDU92981.1"/>
    </source>
</evidence>
<keyword evidence="11" id="KW-1185">Reference proteome</keyword>
<sequence>MNKSETNRPGPLSENPEEETATAIEGHSAAVVLAFLVGFGVFTYLGVILKPFLTAILLFYWIKPPADWLTARFHLPRWAAYLALFVITCGLCAILGMFVYADSQQFRERFPTYQRKLDSMIRRMGFGADDISGENTSEKSQDPSQSPSDDENHAALDSEANSDTNPEVLGPRPKGPTEALLEELKIGTGEVINYTFGAAMGSIEFATMTFFYLLFLLLSAPHVGPRIRRAFTPNASNRTLEIGEEINHGISQYIKVKTAVSLGMATTAGIIMYLFGVEYWPLWTFLTFAANYITYIGSLGACVPPIVIALVQFDSLWAATAVAVLISLNRLVWIDYIEMRFSGKQLNIDPTLILLSIAYWGVFWGPLGMVLAVPMLTCLKITLMNLPRTRHWAVLISER</sequence>
<gene>
    <name evidence="10" type="primary">tqsA_1</name>
    <name evidence="10" type="ORF">Pla8534_07540</name>
</gene>
<proteinExistence type="inferred from homology"/>
<dbReference type="Proteomes" id="UP000317648">
    <property type="component" value="Chromosome"/>
</dbReference>
<dbReference type="PANTHER" id="PTHR21716">
    <property type="entry name" value="TRANSMEMBRANE PROTEIN"/>
    <property type="match status" value="1"/>
</dbReference>
<protein>
    <submittedName>
        <fullName evidence="10">AI-2 transport protein TqsA</fullName>
    </submittedName>
</protein>
<feature type="transmembrane region" description="Helical" evidence="9">
    <location>
        <begin position="191"/>
        <end position="218"/>
    </location>
</feature>
<accession>A0A518DMD6</accession>
<organism evidence="10 11">
    <name type="scientific">Lignipirellula cremea</name>
    <dbReference type="NCBI Taxonomy" id="2528010"/>
    <lineage>
        <taxon>Bacteria</taxon>
        <taxon>Pseudomonadati</taxon>
        <taxon>Planctomycetota</taxon>
        <taxon>Planctomycetia</taxon>
        <taxon>Pirellulales</taxon>
        <taxon>Pirellulaceae</taxon>
        <taxon>Lignipirellula</taxon>
    </lineage>
</organism>
<feature type="transmembrane region" description="Helical" evidence="9">
    <location>
        <begin position="29"/>
        <end position="62"/>
    </location>
</feature>
<feature type="transmembrane region" description="Helical" evidence="9">
    <location>
        <begin position="316"/>
        <end position="337"/>
    </location>
</feature>
<evidence type="ECO:0000256" key="1">
    <source>
        <dbReference type="ARBA" id="ARBA00004651"/>
    </source>
</evidence>
<evidence type="ECO:0000256" key="7">
    <source>
        <dbReference type="ARBA" id="ARBA00023136"/>
    </source>
</evidence>
<dbReference type="PANTHER" id="PTHR21716:SF53">
    <property type="entry name" value="PERMEASE PERM-RELATED"/>
    <property type="match status" value="1"/>
</dbReference>
<dbReference type="RefSeq" id="WP_145049393.1">
    <property type="nucleotide sequence ID" value="NZ_CP036433.1"/>
</dbReference>
<reference evidence="10 11" key="1">
    <citation type="submission" date="2019-02" db="EMBL/GenBank/DDBJ databases">
        <title>Deep-cultivation of Planctomycetes and their phenomic and genomic characterization uncovers novel biology.</title>
        <authorList>
            <person name="Wiegand S."/>
            <person name="Jogler M."/>
            <person name="Boedeker C."/>
            <person name="Pinto D."/>
            <person name="Vollmers J."/>
            <person name="Rivas-Marin E."/>
            <person name="Kohn T."/>
            <person name="Peeters S.H."/>
            <person name="Heuer A."/>
            <person name="Rast P."/>
            <person name="Oberbeckmann S."/>
            <person name="Bunk B."/>
            <person name="Jeske O."/>
            <person name="Meyerdierks A."/>
            <person name="Storesund J.E."/>
            <person name="Kallscheuer N."/>
            <person name="Luecker S."/>
            <person name="Lage O.M."/>
            <person name="Pohl T."/>
            <person name="Merkel B.J."/>
            <person name="Hornburger P."/>
            <person name="Mueller R.-W."/>
            <person name="Bruemmer F."/>
            <person name="Labrenz M."/>
            <person name="Spormann A.M."/>
            <person name="Op den Camp H."/>
            <person name="Overmann J."/>
            <person name="Amann R."/>
            <person name="Jetten M.S.M."/>
            <person name="Mascher T."/>
            <person name="Medema M.H."/>
            <person name="Devos D.P."/>
            <person name="Kaster A.-K."/>
            <person name="Ovreas L."/>
            <person name="Rohde M."/>
            <person name="Galperin M.Y."/>
            <person name="Jogler C."/>
        </authorList>
    </citation>
    <scope>NUCLEOTIDE SEQUENCE [LARGE SCALE GENOMIC DNA]</scope>
    <source>
        <strain evidence="10 11">Pla85_3_4</strain>
    </source>
</reference>
<evidence type="ECO:0000256" key="5">
    <source>
        <dbReference type="ARBA" id="ARBA00022692"/>
    </source>
</evidence>
<name>A0A518DMD6_9BACT</name>
<dbReference type="GO" id="GO:0005886">
    <property type="term" value="C:plasma membrane"/>
    <property type="evidence" value="ECO:0007669"/>
    <property type="project" value="UniProtKB-SubCell"/>
</dbReference>
<evidence type="ECO:0000256" key="2">
    <source>
        <dbReference type="ARBA" id="ARBA00009773"/>
    </source>
</evidence>
<evidence type="ECO:0000256" key="8">
    <source>
        <dbReference type="SAM" id="MobiDB-lite"/>
    </source>
</evidence>
<keyword evidence="5 9" id="KW-0812">Transmembrane</keyword>
<evidence type="ECO:0000256" key="6">
    <source>
        <dbReference type="ARBA" id="ARBA00022989"/>
    </source>
</evidence>
<comment type="subcellular location">
    <subcellularLocation>
        <location evidence="1">Cell membrane</location>
        <topology evidence="1">Multi-pass membrane protein</topology>
    </subcellularLocation>
</comment>
<evidence type="ECO:0000256" key="3">
    <source>
        <dbReference type="ARBA" id="ARBA00022448"/>
    </source>
</evidence>
<evidence type="ECO:0000256" key="9">
    <source>
        <dbReference type="SAM" id="Phobius"/>
    </source>
</evidence>
<feature type="transmembrane region" description="Helical" evidence="9">
    <location>
        <begin position="357"/>
        <end position="379"/>
    </location>
</feature>
<dbReference type="InterPro" id="IPR002549">
    <property type="entry name" value="AI-2E-like"/>
</dbReference>
<feature type="transmembrane region" description="Helical" evidence="9">
    <location>
        <begin position="78"/>
        <end position="101"/>
    </location>
</feature>
<keyword evidence="7 9" id="KW-0472">Membrane</keyword>
<dbReference type="OrthoDB" id="9799225at2"/>
<dbReference type="KEGG" id="lcre:Pla8534_07540"/>
<keyword evidence="6 9" id="KW-1133">Transmembrane helix</keyword>
<feature type="transmembrane region" description="Helical" evidence="9">
    <location>
        <begin position="292"/>
        <end position="311"/>
    </location>
</feature>
<evidence type="ECO:0000256" key="4">
    <source>
        <dbReference type="ARBA" id="ARBA00022475"/>
    </source>
</evidence>
<comment type="similarity">
    <text evidence="2">Belongs to the autoinducer-2 exporter (AI-2E) (TC 2.A.86) family.</text>
</comment>
<keyword evidence="4" id="KW-1003">Cell membrane</keyword>
<feature type="transmembrane region" description="Helical" evidence="9">
    <location>
        <begin position="259"/>
        <end position="280"/>
    </location>
</feature>
<dbReference type="AlphaFoldDB" id="A0A518DMD6"/>
<evidence type="ECO:0000313" key="11">
    <source>
        <dbReference type="Proteomes" id="UP000317648"/>
    </source>
</evidence>
<dbReference type="Pfam" id="PF01594">
    <property type="entry name" value="AI-2E_transport"/>
    <property type="match status" value="2"/>
</dbReference>
<keyword evidence="3" id="KW-0813">Transport</keyword>
<dbReference type="EMBL" id="CP036433">
    <property type="protein sequence ID" value="QDU92981.1"/>
    <property type="molecule type" value="Genomic_DNA"/>
</dbReference>